<name>A0A4Y3WJK0_9PSEU</name>
<keyword evidence="2" id="KW-1185">Reference proteome</keyword>
<dbReference type="AlphaFoldDB" id="A0A4Y3WJK0"/>
<dbReference type="Proteomes" id="UP000320338">
    <property type="component" value="Unassembled WGS sequence"/>
</dbReference>
<evidence type="ECO:0000313" key="2">
    <source>
        <dbReference type="Proteomes" id="UP000320338"/>
    </source>
</evidence>
<reference evidence="1 2" key="1">
    <citation type="submission" date="2019-06" db="EMBL/GenBank/DDBJ databases">
        <title>Whole genome shotgun sequence of Pseudonocardia hydrocarbonoxydans NBRC 14498.</title>
        <authorList>
            <person name="Hosoyama A."/>
            <person name="Uohara A."/>
            <person name="Ohji S."/>
            <person name="Ichikawa N."/>
        </authorList>
    </citation>
    <scope>NUCLEOTIDE SEQUENCE [LARGE SCALE GENOMIC DNA]</scope>
    <source>
        <strain evidence="1 2">NBRC 14498</strain>
    </source>
</reference>
<organism evidence="1 2">
    <name type="scientific">Pseudonocardia hydrocarbonoxydans</name>
    <dbReference type="NCBI Taxonomy" id="76726"/>
    <lineage>
        <taxon>Bacteria</taxon>
        <taxon>Bacillati</taxon>
        <taxon>Actinomycetota</taxon>
        <taxon>Actinomycetes</taxon>
        <taxon>Pseudonocardiales</taxon>
        <taxon>Pseudonocardiaceae</taxon>
        <taxon>Pseudonocardia</taxon>
    </lineage>
</organism>
<gene>
    <name evidence="1" type="ORF">PHY01_11980</name>
</gene>
<accession>A0A4Y3WJK0</accession>
<evidence type="ECO:0000313" key="1">
    <source>
        <dbReference type="EMBL" id="GEC18915.1"/>
    </source>
</evidence>
<sequence>MLRNWTKPKYTVKIAAAITSQATIHGKVAPRTVTSANTNPDTALEIGSKTELIAFSMALNGPLVAGAAITLWGDMDDNDTRRTGGAQTERAFRFETVT</sequence>
<comment type="caution">
    <text evidence="1">The sequence shown here is derived from an EMBL/GenBank/DDBJ whole genome shotgun (WGS) entry which is preliminary data.</text>
</comment>
<dbReference type="EMBL" id="BJNG01000011">
    <property type="protein sequence ID" value="GEC18915.1"/>
    <property type="molecule type" value="Genomic_DNA"/>
</dbReference>
<protein>
    <submittedName>
        <fullName evidence="1">Uncharacterized protein</fullName>
    </submittedName>
</protein>
<proteinExistence type="predicted"/>